<feature type="transmembrane region" description="Helical" evidence="1">
    <location>
        <begin position="286"/>
        <end position="310"/>
    </location>
</feature>
<sequence length="331" mass="38049">MPYFSIIIPVYNRPDEVNDLLESLSKQTYKDFEVIIVEDGSTVCCADAVKRYASIVDIHYYYKENEGRSIARNYGLERAVGSYFIFFDSDCVIPEGYFEALNAVLNRHYTDCFGGPDAAHDSFSDVQKAINYSMTSFLTTGGIRGGKVQLEKFTPRTFNMGFSREVYDRVGGFREMFSEDIDMSTRIRQAGFDISLIRDAFVYHKRRISMRLFFRQIYIFGMSRISLYLLYPDTLKLVHWFPACFVIGTLAMIVASFFWWPAILPLAMYLFAVFLVSWCVNKRLKIAALSVVASIIQLGGYGMGFLKAFFYKVLLGRGRDEAEEVRLRKGK</sequence>
<accession>K0WTU3</accession>
<dbReference type="PATRIC" id="fig|742726.3.peg.2168"/>
<dbReference type="InterPro" id="IPR029044">
    <property type="entry name" value="Nucleotide-diphossugar_trans"/>
</dbReference>
<gene>
    <name evidence="3" type="ORF">HMPREF9448_02078</name>
</gene>
<dbReference type="InterPro" id="IPR001173">
    <property type="entry name" value="Glyco_trans_2-like"/>
</dbReference>
<evidence type="ECO:0000313" key="3">
    <source>
        <dbReference type="EMBL" id="EJZ62727.1"/>
    </source>
</evidence>
<keyword evidence="1" id="KW-0812">Transmembrane</keyword>
<dbReference type="AlphaFoldDB" id="K0WTU3"/>
<dbReference type="EMBL" id="ADLE01000015">
    <property type="protein sequence ID" value="EJZ62727.1"/>
    <property type="molecule type" value="Genomic_DNA"/>
</dbReference>
<dbReference type="HOGENOM" id="CLU_025996_19_1_10"/>
<keyword evidence="1" id="KW-0472">Membrane</keyword>
<dbReference type="GeneID" id="77849292"/>
<feature type="transmembrane region" description="Helical" evidence="1">
    <location>
        <begin position="237"/>
        <end position="255"/>
    </location>
</feature>
<keyword evidence="4" id="KW-1185">Reference proteome</keyword>
<protein>
    <recommendedName>
        <fullName evidence="2">Glycosyltransferase 2-like domain-containing protein</fullName>
    </recommendedName>
</protein>
<dbReference type="Gene3D" id="3.90.550.10">
    <property type="entry name" value="Spore Coat Polysaccharide Biosynthesis Protein SpsA, Chain A"/>
    <property type="match status" value="1"/>
</dbReference>
<proteinExistence type="predicted"/>
<name>K0WTU3_9BACT</name>
<dbReference type="SUPFAM" id="SSF53448">
    <property type="entry name" value="Nucleotide-diphospho-sugar transferases"/>
    <property type="match status" value="1"/>
</dbReference>
<evidence type="ECO:0000259" key="2">
    <source>
        <dbReference type="Pfam" id="PF00535"/>
    </source>
</evidence>
<comment type="caution">
    <text evidence="3">The sequence shown here is derived from an EMBL/GenBank/DDBJ whole genome shotgun (WGS) entry which is preliminary data.</text>
</comment>
<dbReference type="PANTHER" id="PTHR43685:SF2">
    <property type="entry name" value="GLYCOSYLTRANSFERASE 2-LIKE DOMAIN-CONTAINING PROTEIN"/>
    <property type="match status" value="1"/>
</dbReference>
<feature type="transmembrane region" description="Helical" evidence="1">
    <location>
        <begin position="212"/>
        <end position="231"/>
    </location>
</feature>
<dbReference type="InterPro" id="IPR050834">
    <property type="entry name" value="Glycosyltransf_2"/>
</dbReference>
<keyword evidence="1" id="KW-1133">Transmembrane helix</keyword>
<feature type="transmembrane region" description="Helical" evidence="1">
    <location>
        <begin position="262"/>
        <end position="280"/>
    </location>
</feature>
<organism evidence="3 4">
    <name type="scientific">Barnesiella intestinihominis YIT 11860</name>
    <dbReference type="NCBI Taxonomy" id="742726"/>
    <lineage>
        <taxon>Bacteria</taxon>
        <taxon>Pseudomonadati</taxon>
        <taxon>Bacteroidota</taxon>
        <taxon>Bacteroidia</taxon>
        <taxon>Bacteroidales</taxon>
        <taxon>Barnesiellaceae</taxon>
        <taxon>Barnesiella</taxon>
    </lineage>
</organism>
<dbReference type="STRING" id="742726.HMPREF9448_02078"/>
<reference evidence="3 4" key="1">
    <citation type="submission" date="2012-08" db="EMBL/GenBank/DDBJ databases">
        <title>The Genome Sequence of Barnesiella intestinihominis YIT 11860.</title>
        <authorList>
            <consortium name="The Broad Institute Genome Sequencing Platform"/>
            <person name="Earl A."/>
            <person name="Ward D."/>
            <person name="Feldgarden M."/>
            <person name="Gevers D."/>
            <person name="Morotomi M."/>
            <person name="Walker B."/>
            <person name="Young S.K."/>
            <person name="Zeng Q."/>
            <person name="Gargeya S."/>
            <person name="Fitzgerald M."/>
            <person name="Haas B."/>
            <person name="Abouelleil A."/>
            <person name="Alvarado L."/>
            <person name="Arachchi H.M."/>
            <person name="Berlin A.M."/>
            <person name="Chapman S.B."/>
            <person name="Goldberg J."/>
            <person name="Griggs A."/>
            <person name="Gujja S."/>
            <person name="Hansen M."/>
            <person name="Howarth C."/>
            <person name="Imamovic A."/>
            <person name="Larimer J."/>
            <person name="McCowen C."/>
            <person name="Montmayeur A."/>
            <person name="Murphy C."/>
            <person name="Neiman D."/>
            <person name="Pearson M."/>
            <person name="Priest M."/>
            <person name="Roberts A."/>
            <person name="Saif S."/>
            <person name="Shea T."/>
            <person name="Sisk P."/>
            <person name="Sykes S."/>
            <person name="Wortman J."/>
            <person name="Nusbaum C."/>
            <person name="Birren B."/>
        </authorList>
    </citation>
    <scope>NUCLEOTIDE SEQUENCE [LARGE SCALE GENOMIC DNA]</scope>
    <source>
        <strain evidence="3 4">YIT 11860</strain>
    </source>
</reference>
<evidence type="ECO:0000313" key="4">
    <source>
        <dbReference type="Proteomes" id="UP000006044"/>
    </source>
</evidence>
<dbReference type="Proteomes" id="UP000006044">
    <property type="component" value="Unassembled WGS sequence"/>
</dbReference>
<feature type="domain" description="Glycosyltransferase 2-like" evidence="2">
    <location>
        <begin position="5"/>
        <end position="169"/>
    </location>
</feature>
<dbReference type="PANTHER" id="PTHR43685">
    <property type="entry name" value="GLYCOSYLTRANSFERASE"/>
    <property type="match status" value="1"/>
</dbReference>
<dbReference type="RefSeq" id="WP_008862474.1">
    <property type="nucleotide sequence ID" value="NZ_CAXSYG010000012.1"/>
</dbReference>
<dbReference type="eggNOG" id="COG1216">
    <property type="taxonomic scope" value="Bacteria"/>
</dbReference>
<evidence type="ECO:0000256" key="1">
    <source>
        <dbReference type="SAM" id="Phobius"/>
    </source>
</evidence>
<dbReference type="OrthoDB" id="9813550at2"/>
<dbReference type="Pfam" id="PF00535">
    <property type="entry name" value="Glycos_transf_2"/>
    <property type="match status" value="1"/>
</dbReference>